<dbReference type="Gramene" id="TraesMAC4B03G02352140.1">
    <property type="protein sequence ID" value="TraesMAC4B03G02352140.1"/>
    <property type="gene ID" value="TraesMAC4B03G02352140"/>
</dbReference>
<dbReference type="STRING" id="4565.A0A3B6ITJ1"/>
<dbReference type="Gramene" id="TraesJAG4B03G02350430.1">
    <property type="protein sequence ID" value="TraesJAG4B03G02350430.1"/>
    <property type="gene ID" value="TraesJAG4B03G02350430"/>
</dbReference>
<reference evidence="1" key="1">
    <citation type="submission" date="2018-08" db="EMBL/GenBank/DDBJ databases">
        <authorList>
            <person name="Rossello M."/>
        </authorList>
    </citation>
    <scope>NUCLEOTIDE SEQUENCE [LARGE SCALE GENOMIC DNA]</scope>
    <source>
        <strain evidence="1">cv. Chinese Spring</strain>
    </source>
</reference>
<dbReference type="EnsemblPlants" id="TraesCS4B02G241000.1">
    <property type="protein sequence ID" value="TraesCS4B02G241000.1"/>
    <property type="gene ID" value="TraesCS4B02G241000"/>
</dbReference>
<proteinExistence type="predicted"/>
<dbReference type="Gramene" id="TraesNOR4B03G02369730.1">
    <property type="protein sequence ID" value="TraesNOR4B03G02369730.1"/>
    <property type="gene ID" value="TraesNOR4B03G02369730"/>
</dbReference>
<dbReference type="Gramene" id="TraesWEE_scaffold_043587_01G000100.1">
    <property type="protein sequence ID" value="TraesWEE_scaffold_043587_01G000100.1"/>
    <property type="gene ID" value="TraesWEE_scaffold_043587_01G000100"/>
</dbReference>
<protein>
    <recommendedName>
        <fullName evidence="3">F-box associated domain-containing protein</fullName>
    </recommendedName>
</protein>
<dbReference type="Gramene" id="TraesJUL4B03G02371300.1">
    <property type="protein sequence ID" value="TraesJUL4B03G02371300.1"/>
    <property type="gene ID" value="TraesJUL4B03G02371300"/>
</dbReference>
<dbReference type="Gramene" id="TraesLAC4B03G02305950.1">
    <property type="protein sequence ID" value="TraesLAC4B03G02305950.1"/>
    <property type="gene ID" value="TraesLAC4B03G02305950"/>
</dbReference>
<organism evidence="1">
    <name type="scientific">Triticum aestivum</name>
    <name type="common">Wheat</name>
    <dbReference type="NCBI Taxonomy" id="4565"/>
    <lineage>
        <taxon>Eukaryota</taxon>
        <taxon>Viridiplantae</taxon>
        <taxon>Streptophyta</taxon>
        <taxon>Embryophyta</taxon>
        <taxon>Tracheophyta</taxon>
        <taxon>Spermatophyta</taxon>
        <taxon>Magnoliopsida</taxon>
        <taxon>Liliopsida</taxon>
        <taxon>Poales</taxon>
        <taxon>Poaceae</taxon>
        <taxon>BOP clade</taxon>
        <taxon>Pooideae</taxon>
        <taxon>Triticodae</taxon>
        <taxon>Triticeae</taxon>
        <taxon>Triticinae</taxon>
        <taxon>Triticum</taxon>
    </lineage>
</organism>
<keyword evidence="2" id="KW-1185">Reference proteome</keyword>
<reference evidence="1" key="2">
    <citation type="submission" date="2018-10" db="UniProtKB">
        <authorList>
            <consortium name="EnsemblPlants"/>
        </authorList>
    </citation>
    <scope>IDENTIFICATION</scope>
</reference>
<evidence type="ECO:0000313" key="1">
    <source>
        <dbReference type="EnsemblPlants" id="TraesCS4B02G241000.1"/>
    </source>
</evidence>
<dbReference type="PANTHER" id="PTHR33186">
    <property type="entry name" value="OS10G0136150 PROTEIN-RELATED"/>
    <property type="match status" value="1"/>
</dbReference>
<evidence type="ECO:0008006" key="3">
    <source>
        <dbReference type="Google" id="ProtNLM"/>
    </source>
</evidence>
<accession>A0A3B6ITJ1</accession>
<dbReference type="OrthoDB" id="605137at2759"/>
<evidence type="ECO:0000313" key="2">
    <source>
        <dbReference type="Proteomes" id="UP000019116"/>
    </source>
</evidence>
<name>A0A3B6ITJ1_WHEAT</name>
<dbReference type="Gramene" id="TraesCLE_scaffold_022585_01G000100.1">
    <property type="protein sequence ID" value="TraesCLE_scaffold_022585_01G000100.1"/>
    <property type="gene ID" value="TraesCLE_scaffold_022585_01G000100"/>
</dbReference>
<dbReference type="AlphaFoldDB" id="A0A3B6ITJ1"/>
<sequence>MRASSVLVGNALHWLLIGDGILKFDFEMQRLVVIERPSVVSCIRFQILRTHESRLGFAMWTEVGMEIWERKSNSDGVLRWALQQIIQLDKLLPLGPSRCRGYIAGFDEDTNVIFLSMYTGRSFMIQLESMQLRSISGTHHDHFYPYTNFFTAGRGIGDGNDGVKILYNT</sequence>
<dbReference type="Proteomes" id="UP000019116">
    <property type="component" value="Chromosome 4B"/>
</dbReference>
<dbReference type="PANTHER" id="PTHR33186:SF16">
    <property type="entry name" value="F-BOX ASSOCIATED DOMAIN-CONTAINING PROTEIN"/>
    <property type="match status" value="1"/>
</dbReference>
<dbReference type="Gramene" id="TraesCS4B02G241000.1">
    <property type="protein sequence ID" value="TraesCS4B02G241000.1"/>
    <property type="gene ID" value="TraesCS4B02G241000"/>
</dbReference>